<dbReference type="Proteomes" id="UP001596481">
    <property type="component" value="Unassembled WGS sequence"/>
</dbReference>
<dbReference type="InterPro" id="IPR058349">
    <property type="entry name" value="DUF8036"/>
</dbReference>
<feature type="transmembrane region" description="Helical" evidence="1">
    <location>
        <begin position="6"/>
        <end position="29"/>
    </location>
</feature>
<reference evidence="2 3" key="1">
    <citation type="journal article" date="2019" name="Int. J. Syst. Evol. Microbiol.">
        <title>The Global Catalogue of Microorganisms (GCM) 10K type strain sequencing project: providing services to taxonomists for standard genome sequencing and annotation.</title>
        <authorList>
            <consortium name="The Broad Institute Genomics Platform"/>
            <consortium name="The Broad Institute Genome Sequencing Center for Infectious Disease"/>
            <person name="Wu L."/>
            <person name="Ma J."/>
        </authorList>
    </citation>
    <scope>NUCLEOTIDE SEQUENCE [LARGE SCALE GENOMIC DNA]</scope>
    <source>
        <strain evidence="2 3">DSM 29988</strain>
    </source>
</reference>
<comment type="caution">
    <text evidence="2">The sequence shown here is derived from an EMBL/GenBank/DDBJ whole genome shotgun (WGS) entry which is preliminary data.</text>
</comment>
<keyword evidence="1" id="KW-0472">Membrane</keyword>
<protein>
    <submittedName>
        <fullName evidence="2">Uncharacterized protein</fullName>
    </submittedName>
</protein>
<keyword evidence="1" id="KW-0812">Transmembrane</keyword>
<sequence length="98" mass="10669">MAMSPLLTIATVLSGISILLLAVLTAVWIRNYRTFESTLTLGLIAFGVTLLVENLLAIFFFFSTEMLYAGTPVVQQAILGLRALQVVAIGFLTYVTLK</sequence>
<keyword evidence="3" id="KW-1185">Reference proteome</keyword>
<dbReference type="RefSeq" id="WP_390223016.1">
    <property type="nucleotide sequence ID" value="NZ_JBHTAA010000005.1"/>
</dbReference>
<dbReference type="AlphaFoldDB" id="A0ABD5ZEF8"/>
<keyword evidence="1" id="KW-1133">Transmembrane helix</keyword>
<name>A0ABD5ZEF8_9EURY</name>
<feature type="transmembrane region" description="Helical" evidence="1">
    <location>
        <begin position="41"/>
        <end position="62"/>
    </location>
</feature>
<dbReference type="Pfam" id="PF26119">
    <property type="entry name" value="DUF8036"/>
    <property type="match status" value="1"/>
</dbReference>
<gene>
    <name evidence="2" type="ORF">ACFQJC_09145</name>
</gene>
<evidence type="ECO:0000256" key="1">
    <source>
        <dbReference type="SAM" id="Phobius"/>
    </source>
</evidence>
<feature type="transmembrane region" description="Helical" evidence="1">
    <location>
        <begin position="74"/>
        <end position="97"/>
    </location>
</feature>
<accession>A0ABD5ZEF8</accession>
<proteinExistence type="predicted"/>
<evidence type="ECO:0000313" key="3">
    <source>
        <dbReference type="Proteomes" id="UP001596481"/>
    </source>
</evidence>
<dbReference type="EMBL" id="JBHTAA010000005">
    <property type="protein sequence ID" value="MFC7203679.1"/>
    <property type="molecule type" value="Genomic_DNA"/>
</dbReference>
<organism evidence="2 3">
    <name type="scientific">Haloferax namakaokahaiae</name>
    <dbReference type="NCBI Taxonomy" id="1748331"/>
    <lineage>
        <taxon>Archaea</taxon>
        <taxon>Methanobacteriati</taxon>
        <taxon>Methanobacteriota</taxon>
        <taxon>Stenosarchaea group</taxon>
        <taxon>Halobacteria</taxon>
        <taxon>Halobacteriales</taxon>
        <taxon>Haloferacaceae</taxon>
        <taxon>Haloferax</taxon>
    </lineage>
</organism>
<evidence type="ECO:0000313" key="2">
    <source>
        <dbReference type="EMBL" id="MFC7203679.1"/>
    </source>
</evidence>